<feature type="chain" id="PRO_5022835429" evidence="1">
    <location>
        <begin position="23"/>
        <end position="241"/>
    </location>
</feature>
<reference evidence="3 4" key="1">
    <citation type="submission" date="2019-08" db="EMBL/GenBank/DDBJ databases">
        <title>Genome sequence of Gillisia hiemivivida IC154 (type strain).</title>
        <authorList>
            <person name="Bowman J.P."/>
        </authorList>
    </citation>
    <scope>NUCLEOTIDE SEQUENCE [LARGE SCALE GENOMIC DNA]</scope>
    <source>
        <strain evidence="3 4">IC154</strain>
    </source>
</reference>
<dbReference type="Proteomes" id="UP000321367">
    <property type="component" value="Unassembled WGS sequence"/>
</dbReference>
<feature type="signal peptide" evidence="1">
    <location>
        <begin position="1"/>
        <end position="22"/>
    </location>
</feature>
<dbReference type="AlphaFoldDB" id="A0A5C6ZPP3"/>
<proteinExistence type="predicted"/>
<comment type="caution">
    <text evidence="3">The sequence shown here is derived from an EMBL/GenBank/DDBJ whole genome shotgun (WGS) entry which is preliminary data.</text>
</comment>
<evidence type="ECO:0000256" key="1">
    <source>
        <dbReference type="SAM" id="SignalP"/>
    </source>
</evidence>
<keyword evidence="4" id="KW-1185">Reference proteome</keyword>
<gene>
    <name evidence="3" type="ORF">ES724_16245</name>
</gene>
<name>A0A5C6ZPP3_9FLAO</name>
<protein>
    <submittedName>
        <fullName evidence="3">DUF1311 domain-containing protein</fullName>
    </submittedName>
</protein>
<organism evidence="3 4">
    <name type="scientific">Gillisia hiemivivida</name>
    <dbReference type="NCBI Taxonomy" id="291190"/>
    <lineage>
        <taxon>Bacteria</taxon>
        <taxon>Pseudomonadati</taxon>
        <taxon>Bacteroidota</taxon>
        <taxon>Flavobacteriia</taxon>
        <taxon>Flavobacteriales</taxon>
        <taxon>Flavobacteriaceae</taxon>
        <taxon>Gillisia</taxon>
    </lineage>
</organism>
<dbReference type="Gene3D" id="1.20.1270.180">
    <property type="match status" value="1"/>
</dbReference>
<dbReference type="Pfam" id="PF07007">
    <property type="entry name" value="LprI"/>
    <property type="match status" value="1"/>
</dbReference>
<dbReference type="EMBL" id="VORY01000038">
    <property type="protein sequence ID" value="TXD91687.1"/>
    <property type="molecule type" value="Genomic_DNA"/>
</dbReference>
<dbReference type="InterPro" id="IPR009739">
    <property type="entry name" value="LprI-like_N"/>
</dbReference>
<dbReference type="RefSeq" id="WP_146934987.1">
    <property type="nucleotide sequence ID" value="NZ_CBCSHZ010000042.1"/>
</dbReference>
<keyword evidence="1" id="KW-0732">Signal</keyword>
<accession>A0A5C6ZPP3</accession>
<evidence type="ECO:0000259" key="2">
    <source>
        <dbReference type="Pfam" id="PF07007"/>
    </source>
</evidence>
<sequence>MKTIFTIIILTLCFNCFSQTQAEMNQEAYDEFNKSNDKLNEIYQTILSGYKNDTLFIENLKISQRIWVQFRDAEMEMKYPKYPNRIYGSIHPTCRAFCLKELTEKRITTLKKWTNGEEEGDVCNGSVKIIEEIESKSMGKATIQKDSSVWITANMKRNHRIFGYEKKNIHSSKMILLSIFTNEVENNPFECKYGAYYDTSGMTDLDLKYQNTQDEFIKIALLKKGKIIDEVFMLKKWFEFK</sequence>
<evidence type="ECO:0000313" key="4">
    <source>
        <dbReference type="Proteomes" id="UP000321367"/>
    </source>
</evidence>
<feature type="domain" description="Lysozyme inhibitor LprI-like N-terminal" evidence="2">
    <location>
        <begin position="19"/>
        <end position="110"/>
    </location>
</feature>
<evidence type="ECO:0000313" key="3">
    <source>
        <dbReference type="EMBL" id="TXD91687.1"/>
    </source>
</evidence>
<dbReference type="OrthoDB" id="7340239at2"/>